<feature type="transmembrane region" description="Helical" evidence="6">
    <location>
        <begin position="49"/>
        <end position="72"/>
    </location>
</feature>
<comment type="subcellular location">
    <subcellularLocation>
        <location evidence="1">Membrane</location>
        <topology evidence="1">Multi-pass membrane protein</topology>
    </subcellularLocation>
</comment>
<feature type="transmembrane region" description="Helical" evidence="6">
    <location>
        <begin position="108"/>
        <end position="125"/>
    </location>
</feature>
<dbReference type="RefSeq" id="WP_090190350.1">
    <property type="nucleotide sequence ID" value="NZ_CAXIDI010000029.1"/>
</dbReference>
<keyword evidence="5" id="KW-0479">Metal-binding</keyword>
<dbReference type="OrthoDB" id="9813689at2"/>
<feature type="transmembrane region" description="Helical" evidence="6">
    <location>
        <begin position="196"/>
        <end position="216"/>
    </location>
</feature>
<feature type="transmembrane region" description="Helical" evidence="6">
    <location>
        <begin position="137"/>
        <end position="157"/>
    </location>
</feature>
<keyword evidence="8" id="KW-1185">Reference proteome</keyword>
<dbReference type="STRING" id="195913.SAMN04488004_11540"/>
<reference evidence="7 8" key="1">
    <citation type="submission" date="2016-10" db="EMBL/GenBank/DDBJ databases">
        <authorList>
            <person name="de Groot N.N."/>
        </authorList>
    </citation>
    <scope>NUCLEOTIDE SEQUENCE [LARGE SCALE GENOMIC DNA]</scope>
    <source>
        <strain evidence="7 8">DSM 16199</strain>
    </source>
</reference>
<organism evidence="7 8">
    <name type="scientific">Loktanella salsilacus</name>
    <dbReference type="NCBI Taxonomy" id="195913"/>
    <lineage>
        <taxon>Bacteria</taxon>
        <taxon>Pseudomonadati</taxon>
        <taxon>Pseudomonadota</taxon>
        <taxon>Alphaproteobacteria</taxon>
        <taxon>Rhodobacterales</taxon>
        <taxon>Roseobacteraceae</taxon>
        <taxon>Loktanella</taxon>
    </lineage>
</organism>
<feature type="binding site" evidence="5">
    <location>
        <position position="70"/>
    </location>
    <ligand>
        <name>Zn(2+)</name>
        <dbReference type="ChEBI" id="CHEBI:29105"/>
    </ligand>
</feature>
<keyword evidence="3 6" id="KW-1133">Transmembrane helix</keyword>
<keyword evidence="2 6" id="KW-0812">Transmembrane</keyword>
<dbReference type="GO" id="GO:0016020">
    <property type="term" value="C:membrane"/>
    <property type="evidence" value="ECO:0007669"/>
    <property type="project" value="UniProtKB-SubCell"/>
</dbReference>
<name>A0A1I4H1E5_9RHOB</name>
<protein>
    <submittedName>
        <fullName evidence="7">Hemolysin III</fullName>
    </submittedName>
</protein>
<proteinExistence type="predicted"/>
<feature type="transmembrane region" description="Helical" evidence="6">
    <location>
        <begin position="163"/>
        <end position="184"/>
    </location>
</feature>
<evidence type="ECO:0000313" key="8">
    <source>
        <dbReference type="Proteomes" id="UP000199550"/>
    </source>
</evidence>
<evidence type="ECO:0000256" key="1">
    <source>
        <dbReference type="ARBA" id="ARBA00004141"/>
    </source>
</evidence>
<evidence type="ECO:0000256" key="2">
    <source>
        <dbReference type="ARBA" id="ARBA00022692"/>
    </source>
</evidence>
<dbReference type="PANTHER" id="PTHR20855">
    <property type="entry name" value="ADIPOR/PROGESTIN RECEPTOR-RELATED"/>
    <property type="match status" value="1"/>
</dbReference>
<dbReference type="AlphaFoldDB" id="A0A1I4H1E5"/>
<dbReference type="Proteomes" id="UP000199550">
    <property type="component" value="Unassembled WGS sequence"/>
</dbReference>
<keyword evidence="4 6" id="KW-0472">Membrane</keyword>
<accession>A0A1I4H1E5</accession>
<evidence type="ECO:0000256" key="5">
    <source>
        <dbReference type="PIRSR" id="PIRSR604254-1"/>
    </source>
</evidence>
<dbReference type="EMBL" id="FOTF01000015">
    <property type="protein sequence ID" value="SFL35610.1"/>
    <property type="molecule type" value="Genomic_DNA"/>
</dbReference>
<evidence type="ECO:0000256" key="4">
    <source>
        <dbReference type="ARBA" id="ARBA00023136"/>
    </source>
</evidence>
<feature type="transmembrane region" description="Helical" evidence="6">
    <location>
        <begin position="21"/>
        <end position="43"/>
    </location>
</feature>
<dbReference type="GO" id="GO:0046872">
    <property type="term" value="F:metal ion binding"/>
    <property type="evidence" value="ECO:0007669"/>
    <property type="project" value="UniProtKB-KW"/>
</dbReference>
<evidence type="ECO:0000313" key="7">
    <source>
        <dbReference type="EMBL" id="SFL35610.1"/>
    </source>
</evidence>
<sequence length="217" mass="23463">MSRSKTAYPVYARSERIADGTMHTLGVAFALLGAIALIVWAMMRGAGDIPALAVYGAAMIATFTASAFYHLTPWEALRPVLRRIDHAAIYLKIAGTFTPLAAMIATPFAYAILGLVWALAVWGIARKLFFWQEPGRFGPALYLVMGWLAVLLIPAMIRTFPVPALALLASGGLLYTVGVVFYTWDGLKYSTAIWHGFVLAAAVCFFSGIWLSVAALA</sequence>
<feature type="binding site" evidence="5">
    <location>
        <position position="195"/>
    </location>
    <ligand>
        <name>Zn(2+)</name>
        <dbReference type="ChEBI" id="CHEBI:29105"/>
    </ligand>
</feature>
<evidence type="ECO:0000256" key="3">
    <source>
        <dbReference type="ARBA" id="ARBA00022989"/>
    </source>
</evidence>
<dbReference type="Pfam" id="PF03006">
    <property type="entry name" value="HlyIII"/>
    <property type="match status" value="1"/>
</dbReference>
<keyword evidence="5" id="KW-0862">Zinc</keyword>
<evidence type="ECO:0000256" key="6">
    <source>
        <dbReference type="SAM" id="Phobius"/>
    </source>
</evidence>
<gene>
    <name evidence="7" type="ORF">SAMN04488004_11540</name>
</gene>
<dbReference type="InterPro" id="IPR004254">
    <property type="entry name" value="AdipoR/HlyIII-related"/>
</dbReference>
<dbReference type="GeneID" id="97891888"/>
<dbReference type="PANTHER" id="PTHR20855:SF3">
    <property type="entry name" value="LD03007P"/>
    <property type="match status" value="1"/>
</dbReference>